<accession>A0ABN9BKV5</accession>
<gene>
    <name evidence="1" type="ORF">SPARVUS_LOCUS3079415</name>
</gene>
<name>A0ABN9BKV5_9NEOB</name>
<dbReference type="Proteomes" id="UP001162483">
    <property type="component" value="Unassembled WGS sequence"/>
</dbReference>
<evidence type="ECO:0008006" key="3">
    <source>
        <dbReference type="Google" id="ProtNLM"/>
    </source>
</evidence>
<dbReference type="InterPro" id="IPR033265">
    <property type="entry name" value="GEMIN4"/>
</dbReference>
<sequence>GYWNICEQTVVLQGALLLAEKLAVHRTLLEFKKPDWPLIEKPITDALKEISSGTWSQSHEWRKRAIAIFWAKIISCRSQLALDAELDIERKWKEDVFFPVGNMMPKINHTVLYELLKASKAADIFAELLLALPANFWVNEVSLLLDHLCDEISIEDVTFFLDVWWELMKGYKHRQDETVKIFSAVACQYLSKTNDDLLPSSKRFKPDPEQVLPPNNSILSAILDRLHKIRPYIANVKLKCCTIANLADMLCSSAFLEKESGHLPVREYLEKLVAVLCFCNTGAKNLHPQSYLPEMIREAERVVQGGNIASTFRLTKEAQDFSLNLLKDLLLQWGEELHNYMNNNDDIGYECYRMNSSLASLQKILLTLECPEQRANGLEMAKYITSLQEKTAVAQIKYTRNDTDTMAVVTMNIIKDKMDRYEEVCHFFASEVAWAFTNYWFDCLNKNKALFQDADLIFKLLETVDKATSEQCNQNIKQIEKCASIVLDLYCKLPLEKMNNVLMRVLCRWGKKGLSHCMMAFTDHFQEELNMTFNQISQNVTNDNPVTRVARLALLHPEQVVSRACHIAVTNLGAHVFLSKILISLPALGFSNSNNSEVSDSLICRCLMETCWGKLSSDKEESQFLYLLAYLMGFSENAENNTASVLQPAEVVRTFVLPYLLDECVHLKSCLYILQKALGVANPLDTSCKHWVLSCSPFPLLMSLCKLLNSYSRCWQHSDQPYCLTLESKELIIEILTQIFIVILPEADNSTETWNKSLFWLHRKMEHLDWVVQLRMKPIFGKHFKYEVPASLFEVCKLSEDEWTTLHLPEYGLGTGLLAWMECCCISGDMKDQMLSLLCVNIEDPEEVNLFSKGFLVAMVQVLPWCSSTECKLLSQVVRTLLEKQLLHVPYTLEYVQYMPLLNLRPFASHLQYSVLLLRVFQLLCSSSCSNWLTLDGQKHIARLYSGCISDILDGIKQQLLDCSLQLQKEQKEAEYVQEVLFIYSQVFCHVLHIIAMMLENTCEPLFFLSLEILSLYETLRASDTDKNSLLRKENDRHFLKSITESVSNEHHRVTLMQKINKL</sequence>
<evidence type="ECO:0000313" key="1">
    <source>
        <dbReference type="EMBL" id="CAI9547981.1"/>
    </source>
</evidence>
<dbReference type="PANTHER" id="PTHR15571:SF2">
    <property type="entry name" value="GEM-ASSOCIATED PROTEIN 4"/>
    <property type="match status" value="1"/>
</dbReference>
<reference evidence="1" key="1">
    <citation type="submission" date="2023-05" db="EMBL/GenBank/DDBJ databases">
        <authorList>
            <person name="Stuckert A."/>
        </authorList>
    </citation>
    <scope>NUCLEOTIDE SEQUENCE</scope>
</reference>
<organism evidence="1 2">
    <name type="scientific">Staurois parvus</name>
    <dbReference type="NCBI Taxonomy" id="386267"/>
    <lineage>
        <taxon>Eukaryota</taxon>
        <taxon>Metazoa</taxon>
        <taxon>Chordata</taxon>
        <taxon>Craniata</taxon>
        <taxon>Vertebrata</taxon>
        <taxon>Euteleostomi</taxon>
        <taxon>Amphibia</taxon>
        <taxon>Batrachia</taxon>
        <taxon>Anura</taxon>
        <taxon>Neobatrachia</taxon>
        <taxon>Ranoidea</taxon>
        <taxon>Ranidae</taxon>
        <taxon>Staurois</taxon>
    </lineage>
</organism>
<comment type="caution">
    <text evidence="1">The sequence shown here is derived from an EMBL/GenBank/DDBJ whole genome shotgun (WGS) entry which is preliminary data.</text>
</comment>
<keyword evidence="2" id="KW-1185">Reference proteome</keyword>
<dbReference type="PANTHER" id="PTHR15571">
    <property type="entry name" value="GEM-ASSOCIATED PROTEIN 4"/>
    <property type="match status" value="1"/>
</dbReference>
<protein>
    <recommendedName>
        <fullName evidence="3">Gem-associated protein 4</fullName>
    </recommendedName>
</protein>
<dbReference type="EMBL" id="CATNWA010004505">
    <property type="protein sequence ID" value="CAI9547981.1"/>
    <property type="molecule type" value="Genomic_DNA"/>
</dbReference>
<feature type="non-terminal residue" evidence="1">
    <location>
        <position position="1"/>
    </location>
</feature>
<proteinExistence type="predicted"/>
<evidence type="ECO:0000313" key="2">
    <source>
        <dbReference type="Proteomes" id="UP001162483"/>
    </source>
</evidence>